<proteinExistence type="predicted"/>
<evidence type="ECO:0000313" key="5">
    <source>
        <dbReference type="Proteomes" id="UP000013782"/>
    </source>
</evidence>
<reference evidence="4 5" key="1">
    <citation type="submission" date="2013-02" db="EMBL/GenBank/DDBJ databases">
        <title>The Genome Sequence of Enterococcus pallens BAA-351.</title>
        <authorList>
            <consortium name="The Broad Institute Genome Sequencing Platform"/>
            <consortium name="The Broad Institute Genome Sequencing Center for Infectious Disease"/>
            <person name="Earl A.M."/>
            <person name="Gilmore M.S."/>
            <person name="Lebreton F."/>
            <person name="Walker B."/>
            <person name="Young S.K."/>
            <person name="Zeng Q."/>
            <person name="Gargeya S."/>
            <person name="Fitzgerald M."/>
            <person name="Haas B."/>
            <person name="Abouelleil A."/>
            <person name="Alvarado L."/>
            <person name="Arachchi H.M."/>
            <person name="Berlin A.M."/>
            <person name="Chapman S.B."/>
            <person name="Dewar J."/>
            <person name="Goldberg J."/>
            <person name="Griggs A."/>
            <person name="Gujja S."/>
            <person name="Hansen M."/>
            <person name="Howarth C."/>
            <person name="Imamovic A."/>
            <person name="Larimer J."/>
            <person name="McCowan C."/>
            <person name="Murphy C."/>
            <person name="Neiman D."/>
            <person name="Pearson M."/>
            <person name="Priest M."/>
            <person name="Roberts A."/>
            <person name="Saif S."/>
            <person name="Shea T."/>
            <person name="Sisk P."/>
            <person name="Sykes S."/>
            <person name="Wortman J."/>
            <person name="Nusbaum C."/>
            <person name="Birren B."/>
        </authorList>
    </citation>
    <scope>NUCLEOTIDE SEQUENCE [LARGE SCALE GENOMIC DNA]</scope>
    <source>
        <strain evidence="4 5">ATCC BAA-351</strain>
    </source>
</reference>
<evidence type="ECO:0000256" key="1">
    <source>
        <dbReference type="ARBA" id="ARBA00023125"/>
    </source>
</evidence>
<comment type="caution">
    <text evidence="4">The sequence shown here is derived from an EMBL/GenBank/DDBJ whole genome shotgun (WGS) entry which is preliminary data.</text>
</comment>
<dbReference type="SUPFAM" id="SSF46689">
    <property type="entry name" value="Homeodomain-like"/>
    <property type="match status" value="1"/>
</dbReference>
<feature type="DNA-binding region" description="H-T-H motif" evidence="2">
    <location>
        <begin position="29"/>
        <end position="48"/>
    </location>
</feature>
<dbReference type="EMBL" id="AJAQ01000050">
    <property type="protein sequence ID" value="EOH86649.1"/>
    <property type="molecule type" value="Genomic_DNA"/>
</dbReference>
<dbReference type="InterPro" id="IPR001647">
    <property type="entry name" value="HTH_TetR"/>
</dbReference>
<dbReference type="Gene3D" id="1.10.357.10">
    <property type="entry name" value="Tetracycline Repressor, domain 2"/>
    <property type="match status" value="1"/>
</dbReference>
<sequence>MVRTPKIKREQIIEESYNLILEEGFRKFRAANIAKRMQCSPQPIYREFNSISNLRTFIVKRTLMKYQDFLEDQNPRNITQLTGSIINYATDYPEEFHRFFLQDTTTLQLAKEITLKVFNRLNQPHSEHLYNVYWQYCLGKAVLAIAIPETHQAIDDFQALLKE</sequence>
<dbReference type="PATRIC" id="fig|1158607.3.peg.5075"/>
<gene>
    <name evidence="4" type="ORF">UAU_05092</name>
</gene>
<feature type="domain" description="HTH tetR-type" evidence="3">
    <location>
        <begin position="6"/>
        <end position="66"/>
    </location>
</feature>
<dbReference type="GO" id="GO:0003677">
    <property type="term" value="F:DNA binding"/>
    <property type="evidence" value="ECO:0007669"/>
    <property type="project" value="UniProtKB-UniRule"/>
</dbReference>
<dbReference type="AlphaFoldDB" id="R2SEQ0"/>
<accession>R2SEQ0</accession>
<keyword evidence="5" id="KW-1185">Reference proteome</keyword>
<dbReference type="Proteomes" id="UP000013782">
    <property type="component" value="Unassembled WGS sequence"/>
</dbReference>
<dbReference type="HOGENOM" id="CLU_100170_2_0_9"/>
<dbReference type="RefSeq" id="WP_010760017.1">
    <property type="nucleotide sequence ID" value="NZ_ASWD01000003.1"/>
</dbReference>
<dbReference type="PROSITE" id="PS50977">
    <property type="entry name" value="HTH_TETR_2"/>
    <property type="match status" value="1"/>
</dbReference>
<keyword evidence="1 2" id="KW-0238">DNA-binding</keyword>
<protein>
    <recommendedName>
        <fullName evidence="3">HTH tetR-type domain-containing protein</fullName>
    </recommendedName>
</protein>
<evidence type="ECO:0000256" key="2">
    <source>
        <dbReference type="PROSITE-ProRule" id="PRU00335"/>
    </source>
</evidence>
<dbReference type="InterPro" id="IPR009057">
    <property type="entry name" value="Homeodomain-like_sf"/>
</dbReference>
<dbReference type="STRING" id="160454.RV10_GL003371"/>
<evidence type="ECO:0000259" key="3">
    <source>
        <dbReference type="PROSITE" id="PS50977"/>
    </source>
</evidence>
<organism evidence="4 5">
    <name type="scientific">Enterococcus pallens ATCC BAA-351</name>
    <dbReference type="NCBI Taxonomy" id="1158607"/>
    <lineage>
        <taxon>Bacteria</taxon>
        <taxon>Bacillati</taxon>
        <taxon>Bacillota</taxon>
        <taxon>Bacilli</taxon>
        <taxon>Lactobacillales</taxon>
        <taxon>Enterococcaceae</taxon>
        <taxon>Enterococcus</taxon>
    </lineage>
</organism>
<dbReference type="eggNOG" id="COG1309">
    <property type="taxonomic scope" value="Bacteria"/>
</dbReference>
<name>R2SEQ0_9ENTE</name>
<evidence type="ECO:0000313" key="4">
    <source>
        <dbReference type="EMBL" id="EOH86649.1"/>
    </source>
</evidence>
<dbReference type="OrthoDB" id="66596at2"/>